<evidence type="ECO:0000313" key="3">
    <source>
        <dbReference type="EMBL" id="CAG8608593.1"/>
    </source>
</evidence>
<organism evidence="3 4">
    <name type="scientific">Funneliformis caledonium</name>
    <dbReference type="NCBI Taxonomy" id="1117310"/>
    <lineage>
        <taxon>Eukaryota</taxon>
        <taxon>Fungi</taxon>
        <taxon>Fungi incertae sedis</taxon>
        <taxon>Mucoromycota</taxon>
        <taxon>Glomeromycotina</taxon>
        <taxon>Glomeromycetes</taxon>
        <taxon>Glomerales</taxon>
        <taxon>Glomeraceae</taxon>
        <taxon>Funneliformis</taxon>
    </lineage>
</organism>
<keyword evidence="1" id="KW-0175">Coiled coil</keyword>
<sequence>MTQSQPEENDNNSDSMLGIQLTGQSNDNDSKVPKNFDDNFKNNINDHSFAQTKPELAVNLDNSYSLEENFSKIVAENEELKKQLKEQSLKFHELEIQNKRDNIYISEQKEAFEKNIKNLNYQLQEKSKAFEKQRDNIKILGEKNEQNNLEISEQKKVFEEQLKNLNKKLQATNETLEEKNNEIKDLEQKNIELKDEASKYQSALGTATSLRLSDNDENNSVTLKNDILSLQDSLEDYITKCKGNVEINIEGVQNLLIKYGSQTVITKENKPLIKAVLQRHVVETIMLYAQAYFDNQNIYQGKLYGIETTLFAKANEMINLTKDFANQRIGTDDTTKILPIKLRQQIFGALGNRGFNNIITSGKKTIIHRLILHIQTALNDEIGKYRIIKDPKKKQEIEEMASGIIQKLISLFWFRLEVQEPFAEYIWSEPDTKIDPSYMEGKWDDDEIENLVVDICYFPTISQEFDNKSKRHIYTPGRIFPKSKRSSYIKNLLYI</sequence>
<keyword evidence="4" id="KW-1185">Reference proteome</keyword>
<comment type="caution">
    <text evidence="3">The sequence shown here is derived from an EMBL/GenBank/DDBJ whole genome shotgun (WGS) entry which is preliminary data.</text>
</comment>
<feature type="compositionally biased region" description="Basic and acidic residues" evidence="2">
    <location>
        <begin position="28"/>
        <end position="40"/>
    </location>
</feature>
<protein>
    <submittedName>
        <fullName evidence="3">2692_t:CDS:1</fullName>
    </submittedName>
</protein>
<evidence type="ECO:0000256" key="2">
    <source>
        <dbReference type="SAM" id="MobiDB-lite"/>
    </source>
</evidence>
<dbReference type="OrthoDB" id="2344771at2759"/>
<dbReference type="Proteomes" id="UP000789570">
    <property type="component" value="Unassembled WGS sequence"/>
</dbReference>
<feature type="region of interest" description="Disordered" evidence="2">
    <location>
        <begin position="1"/>
        <end position="47"/>
    </location>
</feature>
<name>A0A9N9GGF8_9GLOM</name>
<reference evidence="3" key="1">
    <citation type="submission" date="2021-06" db="EMBL/GenBank/DDBJ databases">
        <authorList>
            <person name="Kallberg Y."/>
            <person name="Tangrot J."/>
            <person name="Rosling A."/>
        </authorList>
    </citation>
    <scope>NUCLEOTIDE SEQUENCE</scope>
    <source>
        <strain evidence="3">UK204</strain>
    </source>
</reference>
<accession>A0A9N9GGF8</accession>
<proteinExistence type="predicted"/>
<feature type="coiled-coil region" evidence="1">
    <location>
        <begin position="70"/>
        <end position="203"/>
    </location>
</feature>
<evidence type="ECO:0000313" key="4">
    <source>
        <dbReference type="Proteomes" id="UP000789570"/>
    </source>
</evidence>
<dbReference type="AlphaFoldDB" id="A0A9N9GGF8"/>
<dbReference type="EMBL" id="CAJVPQ010002789">
    <property type="protein sequence ID" value="CAG8608593.1"/>
    <property type="molecule type" value="Genomic_DNA"/>
</dbReference>
<evidence type="ECO:0000256" key="1">
    <source>
        <dbReference type="SAM" id="Coils"/>
    </source>
</evidence>
<gene>
    <name evidence="3" type="ORF">FCALED_LOCUS8954</name>
</gene>